<name>A0ABR1P0I6_DIAER</name>
<protein>
    <recommendedName>
        <fullName evidence="4">Ulp1 protease family protein</fullName>
    </recommendedName>
</protein>
<evidence type="ECO:0008006" key="4">
    <source>
        <dbReference type="Google" id="ProtNLM"/>
    </source>
</evidence>
<keyword evidence="3" id="KW-1185">Reference proteome</keyword>
<accession>A0ABR1P0I6</accession>
<sequence length="563" mass="62589">MRPSLTLDFSETAQKFILEETKAKQVILRSRHEKTPPARATVTKAFQALLSDAGIKFHTQRIRKEELRHMTSETNGSLSEDLIASEKPLWSIREPAEMQSKMPHPPVPELRDATDCFEAATRIGEGCLYETRGARHADEYRHVRSYDDALRTTKITSHEQEDETEVFESLEPIYTVFDSNYLLQQPMAETTKTEDRAQARSTAIARKMRQREEDAEPTGLPSKRRRSVRGSPLHPGSIAGEDGGDGEADAMDAGASQASTDTSLLNEHTYRRLTYSERKQGSKSEMDTASKSEDSPFGGIKDYKWRQRRFHIVLFLHYNIKDINENHFAVIIGDRDQGKALYYNMMPFTEELFGNVKTRYARFLTAIGGPQVALSRGKGPEQTDSNSCGLLVWPTADHPATDASDLSANEEDPELPELGIIYGLPERRELKVEDRPMMALAACGTSFLPVQTLSKADIEALGPVRSASIPVATSKLVKEGPGGQVLTGEGLHSDAAMARSAENGLFSNTSFFIGAACDDPALSKDEMVVLVRKNCGIISYDSYKSDYSLSNRVTLLMLRLMPP</sequence>
<organism evidence="2 3">
    <name type="scientific">Diaporthe eres</name>
    <name type="common">Phomopsis oblonga</name>
    <dbReference type="NCBI Taxonomy" id="83184"/>
    <lineage>
        <taxon>Eukaryota</taxon>
        <taxon>Fungi</taxon>
        <taxon>Dikarya</taxon>
        <taxon>Ascomycota</taxon>
        <taxon>Pezizomycotina</taxon>
        <taxon>Sordariomycetes</taxon>
        <taxon>Sordariomycetidae</taxon>
        <taxon>Diaporthales</taxon>
        <taxon>Diaporthaceae</taxon>
        <taxon>Diaporthe</taxon>
        <taxon>Diaporthe eres species complex</taxon>
    </lineage>
</organism>
<evidence type="ECO:0000256" key="1">
    <source>
        <dbReference type="SAM" id="MobiDB-lite"/>
    </source>
</evidence>
<feature type="region of interest" description="Disordered" evidence="1">
    <location>
        <begin position="187"/>
        <end position="297"/>
    </location>
</feature>
<dbReference type="Proteomes" id="UP001430848">
    <property type="component" value="Unassembled WGS sequence"/>
</dbReference>
<evidence type="ECO:0000313" key="2">
    <source>
        <dbReference type="EMBL" id="KAK7722793.1"/>
    </source>
</evidence>
<proteinExistence type="predicted"/>
<feature type="compositionally biased region" description="Basic and acidic residues" evidence="1">
    <location>
        <begin position="268"/>
        <end position="294"/>
    </location>
</feature>
<feature type="compositionally biased region" description="Polar residues" evidence="1">
    <location>
        <begin position="256"/>
        <end position="266"/>
    </location>
</feature>
<dbReference type="EMBL" id="JAKNSF020000065">
    <property type="protein sequence ID" value="KAK7722793.1"/>
    <property type="molecule type" value="Genomic_DNA"/>
</dbReference>
<gene>
    <name evidence="2" type="ORF">SLS63_009188</name>
</gene>
<evidence type="ECO:0000313" key="3">
    <source>
        <dbReference type="Proteomes" id="UP001430848"/>
    </source>
</evidence>
<reference evidence="2 3" key="1">
    <citation type="submission" date="2024-02" db="EMBL/GenBank/DDBJ databases">
        <title>De novo assembly and annotation of 12 fungi associated with fruit tree decline syndrome in Ontario, Canada.</title>
        <authorList>
            <person name="Sulman M."/>
            <person name="Ellouze W."/>
            <person name="Ilyukhin E."/>
        </authorList>
    </citation>
    <scope>NUCLEOTIDE SEQUENCE [LARGE SCALE GENOMIC DNA]</scope>
    <source>
        <strain evidence="2 3">M169</strain>
    </source>
</reference>
<comment type="caution">
    <text evidence="2">The sequence shown here is derived from an EMBL/GenBank/DDBJ whole genome shotgun (WGS) entry which is preliminary data.</text>
</comment>